<comment type="caution">
    <text evidence="2">The sequence shown here is derived from an EMBL/GenBank/DDBJ whole genome shotgun (WGS) entry which is preliminary data.</text>
</comment>
<dbReference type="AlphaFoldDB" id="A0A8H7M519"/>
<reference evidence="2" key="1">
    <citation type="submission" date="2020-09" db="EMBL/GenBank/DDBJ databases">
        <title>Comparative genome analyses of four rice-infecting Rhizoctonia solani isolates reveal extensive enrichment of homogalacturonan modification genes.</title>
        <authorList>
            <person name="Lee D.-Y."/>
            <person name="Jeon J."/>
            <person name="Kim K.-T."/>
            <person name="Cheong K."/>
            <person name="Song H."/>
            <person name="Choi G."/>
            <person name="Ko J."/>
            <person name="Opiyo S.O."/>
            <person name="Zuo S."/>
            <person name="Madhav S."/>
            <person name="Lee Y.-H."/>
            <person name="Wang G.-L."/>
        </authorList>
    </citation>
    <scope>NUCLEOTIDE SEQUENCE</scope>
    <source>
        <strain evidence="2">AG1-IA B2</strain>
    </source>
</reference>
<dbReference type="EMBL" id="JACYCF010000009">
    <property type="protein sequence ID" value="KAF8755304.1"/>
    <property type="molecule type" value="Genomic_DNA"/>
</dbReference>
<evidence type="ECO:0000313" key="2">
    <source>
        <dbReference type="EMBL" id="KAF8755304.1"/>
    </source>
</evidence>
<proteinExistence type="predicted"/>
<accession>A0A8H7M519</accession>
<feature type="region of interest" description="Disordered" evidence="1">
    <location>
        <begin position="1"/>
        <end position="43"/>
    </location>
</feature>
<feature type="compositionally biased region" description="Polar residues" evidence="1">
    <location>
        <begin position="1"/>
        <end position="14"/>
    </location>
</feature>
<evidence type="ECO:0000256" key="1">
    <source>
        <dbReference type="SAM" id="MobiDB-lite"/>
    </source>
</evidence>
<organism evidence="2 3">
    <name type="scientific">Rhizoctonia solani</name>
    <dbReference type="NCBI Taxonomy" id="456999"/>
    <lineage>
        <taxon>Eukaryota</taxon>
        <taxon>Fungi</taxon>
        <taxon>Dikarya</taxon>
        <taxon>Basidiomycota</taxon>
        <taxon>Agaricomycotina</taxon>
        <taxon>Agaricomycetes</taxon>
        <taxon>Cantharellales</taxon>
        <taxon>Ceratobasidiaceae</taxon>
        <taxon>Rhizoctonia</taxon>
    </lineage>
</organism>
<name>A0A8H7M519_9AGAM</name>
<evidence type="ECO:0000313" key="3">
    <source>
        <dbReference type="Proteomes" id="UP000614334"/>
    </source>
</evidence>
<protein>
    <submittedName>
        <fullName evidence="2">Uncharacterized protein</fullName>
    </submittedName>
</protein>
<dbReference type="Proteomes" id="UP000614334">
    <property type="component" value="Unassembled WGS sequence"/>
</dbReference>
<feature type="compositionally biased region" description="Low complexity" evidence="1">
    <location>
        <begin position="29"/>
        <end position="43"/>
    </location>
</feature>
<gene>
    <name evidence="2" type="ORF">RHS01_05610</name>
</gene>
<sequence length="144" mass="15714">MSTPFTSLSRASTIHSEDRGEGTSFAFETPTPASRPASRPSSRIDLANGEVRTVSDFETRVGTFIEDEKGWSTNVGQFDRNLSPISVASTLAASEPPNPMPVVPVVGKQKIVIRSDPALLTCFDPRTRSYMIYGRQKCNSNMLS</sequence>